<reference evidence="2" key="2">
    <citation type="submission" date="2018-05" db="EMBL/GenBank/DDBJ databases">
        <title>OmerRS3 (Oryza meridionalis Reference Sequence Version 3).</title>
        <authorList>
            <person name="Zhang J."/>
            <person name="Kudrna D."/>
            <person name="Lee S."/>
            <person name="Talag J."/>
            <person name="Welchert J."/>
            <person name="Wing R.A."/>
        </authorList>
    </citation>
    <scope>NUCLEOTIDE SEQUENCE [LARGE SCALE GENOMIC DNA]</scope>
    <source>
        <strain evidence="2">cv. OR44</strain>
    </source>
</reference>
<proteinExistence type="predicted"/>
<dbReference type="AlphaFoldDB" id="A0A0E0F567"/>
<protein>
    <submittedName>
        <fullName evidence="2">Uncharacterized protein</fullName>
    </submittedName>
</protein>
<dbReference type="Proteomes" id="UP000008021">
    <property type="component" value="Chromosome 11"/>
</dbReference>
<organism evidence="2">
    <name type="scientific">Oryza meridionalis</name>
    <dbReference type="NCBI Taxonomy" id="40149"/>
    <lineage>
        <taxon>Eukaryota</taxon>
        <taxon>Viridiplantae</taxon>
        <taxon>Streptophyta</taxon>
        <taxon>Embryophyta</taxon>
        <taxon>Tracheophyta</taxon>
        <taxon>Spermatophyta</taxon>
        <taxon>Magnoliopsida</taxon>
        <taxon>Liliopsida</taxon>
        <taxon>Poales</taxon>
        <taxon>Poaceae</taxon>
        <taxon>BOP clade</taxon>
        <taxon>Oryzoideae</taxon>
        <taxon>Oryzeae</taxon>
        <taxon>Oryzinae</taxon>
        <taxon>Oryza</taxon>
    </lineage>
</organism>
<evidence type="ECO:0000256" key="1">
    <source>
        <dbReference type="SAM" id="MobiDB-lite"/>
    </source>
</evidence>
<name>A0A0E0F567_9ORYZ</name>
<feature type="region of interest" description="Disordered" evidence="1">
    <location>
        <begin position="26"/>
        <end position="46"/>
    </location>
</feature>
<reference evidence="2" key="1">
    <citation type="submission" date="2015-04" db="UniProtKB">
        <authorList>
            <consortium name="EnsemblPlants"/>
        </authorList>
    </citation>
    <scope>IDENTIFICATION</scope>
</reference>
<sequence>MVAGPARLQALVAKIEGGSSFYGTRRGYRGEDLPRDGGTTKLGGVGGAEKKLQHAYNVFDEMCRRVKKREREEDELVRAGRSCDDSQEGVGRKGDGRGVFIGWPA</sequence>
<accession>A0A0E0F567</accession>
<evidence type="ECO:0000313" key="2">
    <source>
        <dbReference type="EnsemblPlants" id="OMERI11G09680.1"/>
    </source>
</evidence>
<feature type="region of interest" description="Disordered" evidence="1">
    <location>
        <begin position="70"/>
        <end position="105"/>
    </location>
</feature>
<dbReference type="EnsemblPlants" id="OMERI11G09680.1">
    <property type="protein sequence ID" value="OMERI11G09680.1"/>
    <property type="gene ID" value="OMERI11G09680"/>
</dbReference>
<evidence type="ECO:0000313" key="3">
    <source>
        <dbReference type="Proteomes" id="UP000008021"/>
    </source>
</evidence>
<dbReference type="HOGENOM" id="CLU_2240884_0_0_1"/>
<dbReference type="Gramene" id="OMERI11G09680.1">
    <property type="protein sequence ID" value="OMERI11G09680.1"/>
    <property type="gene ID" value="OMERI11G09680"/>
</dbReference>
<feature type="compositionally biased region" description="Basic and acidic residues" evidence="1">
    <location>
        <begin position="76"/>
        <end position="96"/>
    </location>
</feature>
<keyword evidence="3" id="KW-1185">Reference proteome</keyword>